<name>A0A2N3G6C4_9ACTN</name>
<protein>
    <submittedName>
        <fullName evidence="1">Uncharacterized protein</fullName>
    </submittedName>
</protein>
<evidence type="ECO:0000313" key="2">
    <source>
        <dbReference type="Proteomes" id="UP000233654"/>
    </source>
</evidence>
<dbReference type="EMBL" id="PHEX01000025">
    <property type="protein sequence ID" value="PKQ28256.1"/>
    <property type="molecule type" value="Genomic_DNA"/>
</dbReference>
<comment type="caution">
    <text evidence="1">The sequence shown here is derived from an EMBL/GenBank/DDBJ whole genome shotgun (WGS) entry which is preliminary data.</text>
</comment>
<gene>
    <name evidence="1" type="ORF">CVT63_03765</name>
</gene>
<dbReference type="AlphaFoldDB" id="A0A2N3G6C4"/>
<evidence type="ECO:0000313" key="1">
    <source>
        <dbReference type="EMBL" id="PKQ28256.1"/>
    </source>
</evidence>
<sequence length="76" mass="8491">MGSNHFMRLCVKTGHRVDVGIDKTIGTKSDYLASITPEAVFFEPDALITDRDTATQTNNYRSIFAAAVTIHFFIDH</sequence>
<organism evidence="1 2">
    <name type="scientific">Candidatus Anoxymicrobium japonicum</name>
    <dbReference type="NCBI Taxonomy" id="2013648"/>
    <lineage>
        <taxon>Bacteria</taxon>
        <taxon>Bacillati</taxon>
        <taxon>Actinomycetota</taxon>
        <taxon>Candidatus Geothermincolia</taxon>
        <taxon>Candidatus Geothermincolales</taxon>
        <taxon>Candidatus Anoxymicrobiaceae</taxon>
        <taxon>Candidatus Anoxymicrobium</taxon>
    </lineage>
</organism>
<accession>A0A2N3G6C4</accession>
<reference evidence="1 2" key="1">
    <citation type="journal article" date="2017" name="ISME J.">
        <title>Potential for microbial H2 and metal transformations associated with novel bacteria and archaea in deep terrestrial subsurface sediments.</title>
        <authorList>
            <person name="Hernsdorf A.W."/>
            <person name="Amano Y."/>
            <person name="Miyakawa K."/>
            <person name="Ise K."/>
            <person name="Suzuki Y."/>
            <person name="Anantharaman K."/>
            <person name="Probst A."/>
            <person name="Burstein D."/>
            <person name="Thomas B.C."/>
            <person name="Banfield J.F."/>
        </authorList>
    </citation>
    <scope>NUCLEOTIDE SEQUENCE [LARGE SCALE GENOMIC DNA]</scope>
    <source>
        <strain evidence="1">HGW-Actinobacteria-3</strain>
    </source>
</reference>
<dbReference type="Proteomes" id="UP000233654">
    <property type="component" value="Unassembled WGS sequence"/>
</dbReference>
<proteinExistence type="predicted"/>